<feature type="region of interest" description="Disordered" evidence="1">
    <location>
        <begin position="76"/>
        <end position="120"/>
    </location>
</feature>
<dbReference type="EMBL" id="HBIV01005121">
    <property type="protein sequence ID" value="CAE0649383.1"/>
    <property type="molecule type" value="Transcribed_RNA"/>
</dbReference>
<proteinExistence type="predicted"/>
<evidence type="ECO:0000313" key="2">
    <source>
        <dbReference type="EMBL" id="CAE0649383.1"/>
    </source>
</evidence>
<evidence type="ECO:0000256" key="1">
    <source>
        <dbReference type="SAM" id="MobiDB-lite"/>
    </source>
</evidence>
<dbReference type="AlphaFoldDB" id="A0A7S3YEQ7"/>
<feature type="compositionally biased region" description="Basic and acidic residues" evidence="1">
    <location>
        <begin position="17"/>
        <end position="29"/>
    </location>
</feature>
<sequence length="231" mass="25612">MRRRMARKRQQTAISGRDSDDPARPERAPNRRRSPWDEDWDLKIDDSDCYECDADNHLQVPAPSIESRAILMVEEPASSPSVAGARKSPLADIRISPPASSNRLAGPSQPQAANSENQQGQSNMALFSPAIVRNYDIRAANAGPSPAISSSLITENTEMPHSTRHQVALGRRVIDTWQLGPAKDGNKEEKADNKENNRHQESFQKREETSQASSSSRAPRIPLLRIPNEGF</sequence>
<feature type="compositionally biased region" description="Basic residues" evidence="1">
    <location>
        <begin position="1"/>
        <end position="10"/>
    </location>
</feature>
<accession>A0A7S3YEQ7</accession>
<feature type="region of interest" description="Disordered" evidence="1">
    <location>
        <begin position="1"/>
        <end position="41"/>
    </location>
</feature>
<name>A0A7S3YEQ7_9EUKA</name>
<gene>
    <name evidence="2" type="ORF">LGLO00237_LOCUS3640</name>
</gene>
<protein>
    <submittedName>
        <fullName evidence="2">Uncharacterized protein</fullName>
    </submittedName>
</protein>
<feature type="compositionally biased region" description="Polar residues" evidence="1">
    <location>
        <begin position="98"/>
        <end position="120"/>
    </location>
</feature>
<reference evidence="2" key="1">
    <citation type="submission" date="2021-01" db="EMBL/GenBank/DDBJ databases">
        <authorList>
            <person name="Corre E."/>
            <person name="Pelletier E."/>
            <person name="Niang G."/>
            <person name="Scheremetjew M."/>
            <person name="Finn R."/>
            <person name="Kale V."/>
            <person name="Holt S."/>
            <person name="Cochrane G."/>
            <person name="Meng A."/>
            <person name="Brown T."/>
            <person name="Cohen L."/>
        </authorList>
    </citation>
    <scope>NUCLEOTIDE SEQUENCE</scope>
    <source>
        <strain evidence="2">CCCM811</strain>
    </source>
</reference>
<feature type="region of interest" description="Disordered" evidence="1">
    <location>
        <begin position="176"/>
        <end position="231"/>
    </location>
</feature>
<organism evidence="2">
    <name type="scientific">Lotharella globosa</name>
    <dbReference type="NCBI Taxonomy" id="91324"/>
    <lineage>
        <taxon>Eukaryota</taxon>
        <taxon>Sar</taxon>
        <taxon>Rhizaria</taxon>
        <taxon>Cercozoa</taxon>
        <taxon>Chlorarachniophyceae</taxon>
        <taxon>Lotharella</taxon>
    </lineage>
</organism>
<feature type="compositionally biased region" description="Basic and acidic residues" evidence="1">
    <location>
        <begin position="184"/>
        <end position="209"/>
    </location>
</feature>